<reference evidence="3" key="1">
    <citation type="submission" date="2019-07" db="EMBL/GenBank/DDBJ databases">
        <title>De Novo Assembly of kiwifruit Actinidia rufa.</title>
        <authorList>
            <person name="Sugita-Konishi S."/>
            <person name="Sato K."/>
            <person name="Mori E."/>
            <person name="Abe Y."/>
            <person name="Kisaki G."/>
            <person name="Hamano K."/>
            <person name="Suezawa K."/>
            <person name="Otani M."/>
            <person name="Fukuda T."/>
            <person name="Manabe T."/>
            <person name="Gomi K."/>
            <person name="Tabuchi M."/>
            <person name="Akimitsu K."/>
            <person name="Kataoka I."/>
        </authorList>
    </citation>
    <scope>NUCLEOTIDE SEQUENCE [LARGE SCALE GENOMIC DNA]</scope>
    <source>
        <strain evidence="3">cv. Fuchu</strain>
    </source>
</reference>
<evidence type="ECO:0000256" key="1">
    <source>
        <dbReference type="SAM" id="Coils"/>
    </source>
</evidence>
<evidence type="ECO:0000313" key="2">
    <source>
        <dbReference type="EMBL" id="GFS33932.1"/>
    </source>
</evidence>
<gene>
    <name evidence="2" type="ORF">Acr_00g0031340</name>
</gene>
<dbReference type="Proteomes" id="UP000585474">
    <property type="component" value="Unassembled WGS sequence"/>
</dbReference>
<organism evidence="2 3">
    <name type="scientific">Actinidia rufa</name>
    <dbReference type="NCBI Taxonomy" id="165716"/>
    <lineage>
        <taxon>Eukaryota</taxon>
        <taxon>Viridiplantae</taxon>
        <taxon>Streptophyta</taxon>
        <taxon>Embryophyta</taxon>
        <taxon>Tracheophyta</taxon>
        <taxon>Spermatophyta</taxon>
        <taxon>Magnoliopsida</taxon>
        <taxon>eudicotyledons</taxon>
        <taxon>Gunneridae</taxon>
        <taxon>Pentapetalae</taxon>
        <taxon>asterids</taxon>
        <taxon>Ericales</taxon>
        <taxon>Actinidiaceae</taxon>
        <taxon>Actinidia</taxon>
    </lineage>
</organism>
<name>A0A7J0DF40_9ERIC</name>
<feature type="coiled-coil region" evidence="1">
    <location>
        <begin position="81"/>
        <end position="114"/>
    </location>
</feature>
<protein>
    <submittedName>
        <fullName evidence="2">Uncharacterized protein</fullName>
    </submittedName>
</protein>
<proteinExistence type="predicted"/>
<dbReference type="AlphaFoldDB" id="A0A7J0DF40"/>
<keyword evidence="3" id="KW-1185">Reference proteome</keyword>
<comment type="caution">
    <text evidence="2">The sequence shown here is derived from an EMBL/GenBank/DDBJ whole genome shotgun (WGS) entry which is preliminary data.</text>
</comment>
<accession>A0A7J0DF40</accession>
<keyword evidence="1" id="KW-0175">Coiled coil</keyword>
<sequence length="142" mass="15668">MLVKSSIPHPVPTISARFVLAQPATTSARPVGDEEASAIPIAVVLSSSLVERAREMRENVETRAIDILSLKGEVEQAWAKALIYQKRVAELKEEEEEEKEKVEAEKVLSDLAKDNFKKKVAELKREGEGNNQGNGVCQNVDN</sequence>
<dbReference type="EMBL" id="BJWL01000200">
    <property type="protein sequence ID" value="GFS33932.1"/>
    <property type="molecule type" value="Genomic_DNA"/>
</dbReference>
<evidence type="ECO:0000313" key="3">
    <source>
        <dbReference type="Proteomes" id="UP000585474"/>
    </source>
</evidence>